<evidence type="ECO:0000259" key="5">
    <source>
        <dbReference type="PROSITE" id="PS50115"/>
    </source>
</evidence>
<dbReference type="Pfam" id="PF01412">
    <property type="entry name" value="ArfGap"/>
    <property type="match status" value="1"/>
</dbReference>
<dbReference type="PRINTS" id="PR00405">
    <property type="entry name" value="REVINTRACTNG"/>
</dbReference>
<evidence type="ECO:0000256" key="2">
    <source>
        <dbReference type="SAM" id="Coils"/>
    </source>
</evidence>
<dbReference type="Proteomes" id="UP001396334">
    <property type="component" value="Unassembled WGS sequence"/>
</dbReference>
<dbReference type="SUPFAM" id="SSF57863">
    <property type="entry name" value="ArfGap/RecO-like zinc finger"/>
    <property type="match status" value="1"/>
</dbReference>
<dbReference type="InterPro" id="IPR037278">
    <property type="entry name" value="ARFGAP/RecO"/>
</dbReference>
<feature type="domain" description="C2" evidence="4">
    <location>
        <begin position="173"/>
        <end position="292"/>
    </location>
</feature>
<organism evidence="6 7">
    <name type="scientific">Hibiscus sabdariffa</name>
    <name type="common">roselle</name>
    <dbReference type="NCBI Taxonomy" id="183260"/>
    <lineage>
        <taxon>Eukaryota</taxon>
        <taxon>Viridiplantae</taxon>
        <taxon>Streptophyta</taxon>
        <taxon>Embryophyta</taxon>
        <taxon>Tracheophyta</taxon>
        <taxon>Spermatophyta</taxon>
        <taxon>Magnoliopsida</taxon>
        <taxon>eudicotyledons</taxon>
        <taxon>Gunneridae</taxon>
        <taxon>Pentapetalae</taxon>
        <taxon>rosids</taxon>
        <taxon>malvids</taxon>
        <taxon>Malvales</taxon>
        <taxon>Malvaceae</taxon>
        <taxon>Malvoideae</taxon>
        <taxon>Hibiscus</taxon>
    </lineage>
</organism>
<gene>
    <name evidence="6" type="ORF">V6N11_032877</name>
</gene>
<dbReference type="PANTHER" id="PTHR33883">
    <property type="entry name" value="WPP DOMAIN-ASSOCIATED PROTEIN"/>
    <property type="match status" value="1"/>
</dbReference>
<feature type="region of interest" description="Disordered" evidence="3">
    <location>
        <begin position="636"/>
        <end position="671"/>
    </location>
</feature>
<dbReference type="PROSITE" id="PS50004">
    <property type="entry name" value="C2"/>
    <property type="match status" value="1"/>
</dbReference>
<dbReference type="InterPro" id="IPR038508">
    <property type="entry name" value="ArfGAP_dom_sf"/>
</dbReference>
<dbReference type="SUPFAM" id="SSF49562">
    <property type="entry name" value="C2 domain (Calcium/lipid-binding domain, CaLB)"/>
    <property type="match status" value="1"/>
</dbReference>
<feature type="domain" description="Arf-GAP" evidence="5">
    <location>
        <begin position="13"/>
        <end position="119"/>
    </location>
</feature>
<keyword evidence="7" id="KW-1185">Reference proteome</keyword>
<proteinExistence type="predicted"/>
<dbReference type="PANTHER" id="PTHR33883:SF10">
    <property type="entry name" value="WPP DOMAIN-ASSOCIATED PROTEIN"/>
    <property type="match status" value="1"/>
</dbReference>
<name>A0ABR2T1X8_9ROSI</name>
<dbReference type="InterPro" id="IPR000008">
    <property type="entry name" value="C2_dom"/>
</dbReference>
<dbReference type="Gene3D" id="2.60.40.150">
    <property type="entry name" value="C2 domain"/>
    <property type="match status" value="1"/>
</dbReference>
<sequence length="1228" mass="138949">MSATFTKVSSAHNRRLRNILNQSDNRVCADCGAPDPKWASTNMGVFVCAQCSGVHKTLGPQVSKVISVALDEWTIEQIDAMAEVGGNNAANAIYEAHIPEGYSKPGPNASPEERSKFIKYASSSFANGGSYLLYSCMSKYEDQEFMKPSLRISSGKSCSASSFKSVFSSKFMDSFRLGSSDEQDGMVVEFIGLLRVKVVRGANLAIRDMMTSDPYVVLTLGQQTIQTAVVPSNLNPVWDEDLMLSVPNDYGPLKLQVYDHDMFSADDIMGDADIDIQPLISAAMAYGDPEMFGNMQIGKWLKTNDNALIEDSIINIIEGKALVFAFNFPLTAHGILRVGGSAEMESCRDANASAIPYCDESIHVVSIDDPVKDSGELDVDFLHDFDSYVEDIRDRLIISRMVNDSIIRGMVNAVEQEAADRIAQKELELVRLKEVFKSYRVGLDENELLRPLLVNDEPKIERSSAFSRLSDALLEHDKVLESFGRLKRAAKGQLRNLRKDIDQIRGHGSIRKISSVSELVGLGGILQEDEPKKWIDVEKTLDSLRITLDSVYEQVGYIVYSSKASLSQWQQEREYQEEVAQMVVTTCIRGLKEQLEERLWDQNAQWHGNENVSWIKKINEISGLRQELDAISKSLSSPETGTLNSQSSLGANGDLSNNKKTDNLQQKVPEDHVSSSVSLWEENGKHGELVITVPESLDGTQLMHMSKDELINFFKVEMTKLKRNHDYKLQEVTEKYFSLKREHLKERGSSLLSRKDKEFDVLRKKIPDVIVKLDRILVENEKVPLLSNNNDNHSILKDRCESLLSENRQLRDSLSDRKREVNYLSSQLSDAMEKRSQYSYVEEKLLERVENLESAIEGAHIEATISWDVYNCLIRGAISQIKWLSEDSEMEHSIMKDIYYLVLKDASCNMSHASESGFKESDLETLAMDGLCAIIFREAFTEAQEKLNDLGMNAFEKERVLKLEVAEKEKLQQDVLLLTSAISKKEKLLNETATALSREKEKYMAASQELDIARYQTNQHQMIISKCNEESSVLKTNLRQASEELEQYKEEICQLNRKLDLAVKDLNECNDERMKLLLAANEKDDILSLVKANENEHRKQMESIIILVQGLFKEFSAFECRVAEYVKKSNLRLENLSSQSSSLIQMINILKRKGLQYKQGLERRCSDLEKAETEVDLLGDEVQVLLGLLEKIYIALDHYSPVLKHYPGIMEILKLVRRELSGESNRPL</sequence>
<keyword evidence="1" id="KW-0863">Zinc-finger</keyword>
<accession>A0ABR2T1X8</accession>
<reference evidence="6 7" key="1">
    <citation type="journal article" date="2024" name="G3 (Bethesda)">
        <title>Genome assembly of Hibiscus sabdariffa L. provides insights into metabolisms of medicinal natural products.</title>
        <authorList>
            <person name="Kim T."/>
        </authorList>
    </citation>
    <scope>NUCLEOTIDE SEQUENCE [LARGE SCALE GENOMIC DNA]</scope>
    <source>
        <strain evidence="6">TK-2024</strain>
        <tissue evidence="6">Old leaves</tissue>
    </source>
</reference>
<keyword evidence="1" id="KW-0862">Zinc</keyword>
<dbReference type="SMART" id="SM00105">
    <property type="entry name" value="ArfGap"/>
    <property type="match status" value="1"/>
</dbReference>
<dbReference type="SMART" id="SM00239">
    <property type="entry name" value="C2"/>
    <property type="match status" value="1"/>
</dbReference>
<evidence type="ECO:0000259" key="4">
    <source>
        <dbReference type="PROSITE" id="PS50004"/>
    </source>
</evidence>
<dbReference type="PROSITE" id="PS50115">
    <property type="entry name" value="ARFGAP"/>
    <property type="match status" value="1"/>
</dbReference>
<feature type="compositionally biased region" description="Basic and acidic residues" evidence="3">
    <location>
        <begin position="657"/>
        <end position="671"/>
    </location>
</feature>
<dbReference type="CDD" id="cd08204">
    <property type="entry name" value="ArfGap"/>
    <property type="match status" value="1"/>
</dbReference>
<evidence type="ECO:0000256" key="1">
    <source>
        <dbReference type="PROSITE-ProRule" id="PRU00288"/>
    </source>
</evidence>
<dbReference type="Pfam" id="PF00168">
    <property type="entry name" value="C2"/>
    <property type="match status" value="1"/>
</dbReference>
<comment type="caution">
    <text evidence="6">The sequence shown here is derived from an EMBL/GenBank/DDBJ whole genome shotgun (WGS) entry which is preliminary data.</text>
</comment>
<dbReference type="InterPro" id="IPR035892">
    <property type="entry name" value="C2_domain_sf"/>
</dbReference>
<keyword evidence="1" id="KW-0479">Metal-binding</keyword>
<keyword evidence="2" id="KW-0175">Coiled coil</keyword>
<dbReference type="Gene3D" id="1.10.220.150">
    <property type="entry name" value="Arf GTPase activating protein"/>
    <property type="match status" value="1"/>
</dbReference>
<feature type="coiled-coil region" evidence="2">
    <location>
        <begin position="1024"/>
        <end position="1058"/>
    </location>
</feature>
<evidence type="ECO:0000313" key="7">
    <source>
        <dbReference type="Proteomes" id="UP001396334"/>
    </source>
</evidence>
<dbReference type="InterPro" id="IPR037490">
    <property type="entry name" value="WAP"/>
</dbReference>
<dbReference type="InterPro" id="IPR001164">
    <property type="entry name" value="ArfGAP_dom"/>
</dbReference>
<protein>
    <submittedName>
        <fullName evidence="6">Uncharacterized protein</fullName>
    </submittedName>
</protein>
<feature type="compositionally biased region" description="Polar residues" evidence="3">
    <location>
        <begin position="636"/>
        <end position="656"/>
    </location>
</feature>
<dbReference type="EMBL" id="JBBPBN010000010">
    <property type="protein sequence ID" value="KAK9031501.1"/>
    <property type="molecule type" value="Genomic_DNA"/>
</dbReference>
<evidence type="ECO:0000313" key="6">
    <source>
        <dbReference type="EMBL" id="KAK9031501.1"/>
    </source>
</evidence>
<evidence type="ECO:0000256" key="3">
    <source>
        <dbReference type="SAM" id="MobiDB-lite"/>
    </source>
</evidence>